<accession>A0A2H6K797</accession>
<organism evidence="1 2">
    <name type="scientific">Babesia ovata</name>
    <dbReference type="NCBI Taxonomy" id="189622"/>
    <lineage>
        <taxon>Eukaryota</taxon>
        <taxon>Sar</taxon>
        <taxon>Alveolata</taxon>
        <taxon>Apicomplexa</taxon>
        <taxon>Aconoidasida</taxon>
        <taxon>Piroplasmida</taxon>
        <taxon>Babesiidae</taxon>
        <taxon>Babesia</taxon>
    </lineage>
</organism>
<sequence length="177" mass="20044">MILFNGFSMGDPGAAESPDIGKSSAENIAFYASNAELHLNLRHLTMLYGSAEKMYRNLCAISDEIEESHAPMENKEAELEGCQDAIKLVGDVMRDTKYYVELGSMLDEYRTLGREIMRECITPERSAELNSAMRGLEQKFKSKEQFASYLLAYGIGGYYINLMRDAEKFILKYAMLE</sequence>
<protein>
    <submittedName>
        <fullName evidence="1">TKL DRK variant 2, putative</fullName>
    </submittedName>
</protein>
<dbReference type="RefSeq" id="XP_028865103.1">
    <property type="nucleotide sequence ID" value="XM_029009270.1"/>
</dbReference>
<dbReference type="VEuPathDB" id="PiroplasmaDB:BOVATA_003530"/>
<dbReference type="GeneID" id="39872630"/>
<evidence type="ECO:0000313" key="1">
    <source>
        <dbReference type="EMBL" id="GBE58860.1"/>
    </source>
</evidence>
<name>A0A2H6K797_9APIC</name>
<dbReference type="EMBL" id="BDSA01000001">
    <property type="protein sequence ID" value="GBE58860.1"/>
    <property type="molecule type" value="Genomic_DNA"/>
</dbReference>
<reference evidence="1 2" key="1">
    <citation type="journal article" date="2017" name="BMC Genomics">
        <title>Whole-genome assembly of Babesia ovata and comparative genomics between closely related pathogens.</title>
        <authorList>
            <person name="Yamagishi J."/>
            <person name="Asada M."/>
            <person name="Hakimi H."/>
            <person name="Tanaka T.Q."/>
            <person name="Sugimoto C."/>
            <person name="Kawazu S."/>
        </authorList>
    </citation>
    <scope>NUCLEOTIDE SEQUENCE [LARGE SCALE GENOMIC DNA]</scope>
    <source>
        <strain evidence="1 2">Miyake</strain>
    </source>
</reference>
<dbReference type="Proteomes" id="UP000236319">
    <property type="component" value="Unassembled WGS sequence"/>
</dbReference>
<gene>
    <name evidence="1" type="ORF">BOVATA_003530</name>
</gene>
<evidence type="ECO:0000313" key="2">
    <source>
        <dbReference type="Proteomes" id="UP000236319"/>
    </source>
</evidence>
<dbReference type="OrthoDB" id="10434371at2759"/>
<proteinExistence type="predicted"/>
<keyword evidence="2" id="KW-1185">Reference proteome</keyword>
<comment type="caution">
    <text evidence="1">The sequence shown here is derived from an EMBL/GenBank/DDBJ whole genome shotgun (WGS) entry which is preliminary data.</text>
</comment>
<dbReference type="AlphaFoldDB" id="A0A2H6K797"/>